<keyword evidence="2" id="KW-1185">Reference proteome</keyword>
<dbReference type="RefSeq" id="WP_008858750.1">
    <property type="nucleotide sequence ID" value="NZ_JH591187.1"/>
</dbReference>
<dbReference type="EMBL" id="ADLT01000007">
    <property type="protein sequence ID" value="EHO63884.1"/>
    <property type="molecule type" value="Genomic_DNA"/>
</dbReference>
<dbReference type="GO" id="GO:0003700">
    <property type="term" value="F:DNA-binding transcription factor activity"/>
    <property type="evidence" value="ECO:0007669"/>
    <property type="project" value="InterPro"/>
</dbReference>
<sequence length="182" mass="21273">MKTLKDIIVEVQHGNEAAKMELYTRFLPLVHKISRSRSILFNREDLEQDLWEYFWKCAMTYDPKKADHFPACVCKRLHLHVNYLLRSCWKQHKMEGQSLDGLEEQGYECCSETLAMEETEKILRNADCPPRLLQVALLLAEGLTVKEMRAVMGISQQGVSKHKKNLKKFLESHPEVVKLLRM</sequence>
<reference evidence="1 2" key="1">
    <citation type="submission" date="2011-11" db="EMBL/GenBank/DDBJ databases">
        <title>The Genome Sequence of Dialister succinatiphilus YIT 11850.</title>
        <authorList>
            <consortium name="The Broad Institute Genome Sequencing Platform"/>
            <person name="Earl A."/>
            <person name="Ward D."/>
            <person name="Feldgarden M."/>
            <person name="Gevers D."/>
            <person name="Morotomi M."/>
            <person name="Young S.K."/>
            <person name="Zeng Q."/>
            <person name="Gargeya S."/>
            <person name="Fitzgerald M."/>
            <person name="Haas B."/>
            <person name="Abouelleil A."/>
            <person name="Alvarado L."/>
            <person name="Arachchi H.M."/>
            <person name="Berlin A."/>
            <person name="Brown A."/>
            <person name="Chapman S.B."/>
            <person name="Dunbar C."/>
            <person name="Gearin G."/>
            <person name="Goldberg J."/>
            <person name="Griggs A."/>
            <person name="Gujja S."/>
            <person name="Heiman D."/>
            <person name="Howarth C."/>
            <person name="Lui A."/>
            <person name="MacDonald P.J.P."/>
            <person name="Montmayeur A."/>
            <person name="Murphy C."/>
            <person name="Neiman D."/>
            <person name="Pearson M."/>
            <person name="Priest M."/>
            <person name="Roberts A."/>
            <person name="Saif S."/>
            <person name="Shea T."/>
            <person name="Sisk P."/>
            <person name="Stolte C."/>
            <person name="Sykes S."/>
            <person name="Wortman J."/>
            <person name="Nusbaum C."/>
            <person name="Birren B."/>
        </authorList>
    </citation>
    <scope>NUCLEOTIDE SEQUENCE [LARGE SCALE GENOMIC DNA]</scope>
    <source>
        <strain evidence="1 2">YIT 11850</strain>
    </source>
</reference>
<evidence type="ECO:0000313" key="2">
    <source>
        <dbReference type="Proteomes" id="UP000003277"/>
    </source>
</evidence>
<dbReference type="PATRIC" id="fig|742743.3.peg.246"/>
<dbReference type="STRING" id="742743.HMPREF9453_00244"/>
<evidence type="ECO:0000313" key="1">
    <source>
        <dbReference type="EMBL" id="EHO63884.1"/>
    </source>
</evidence>
<dbReference type="GO" id="GO:0006352">
    <property type="term" value="P:DNA-templated transcription initiation"/>
    <property type="evidence" value="ECO:0007669"/>
    <property type="project" value="InterPro"/>
</dbReference>
<protein>
    <recommendedName>
        <fullName evidence="3">Sigma-70 family RNA polymerase sigma factor</fullName>
    </recommendedName>
</protein>
<dbReference type="Gene3D" id="1.10.10.10">
    <property type="entry name" value="Winged helix-like DNA-binding domain superfamily/Winged helix DNA-binding domain"/>
    <property type="match status" value="1"/>
</dbReference>
<organism evidence="1 2">
    <name type="scientific">Dialister succinatiphilus YIT 11850</name>
    <dbReference type="NCBI Taxonomy" id="742743"/>
    <lineage>
        <taxon>Bacteria</taxon>
        <taxon>Bacillati</taxon>
        <taxon>Bacillota</taxon>
        <taxon>Negativicutes</taxon>
        <taxon>Veillonellales</taxon>
        <taxon>Veillonellaceae</taxon>
        <taxon>Dialister</taxon>
    </lineage>
</organism>
<evidence type="ECO:0008006" key="3">
    <source>
        <dbReference type="Google" id="ProtNLM"/>
    </source>
</evidence>
<gene>
    <name evidence="1" type="ORF">HMPREF9453_00244</name>
</gene>
<dbReference type="SUPFAM" id="SSF88946">
    <property type="entry name" value="Sigma2 domain of RNA polymerase sigma factors"/>
    <property type="match status" value="1"/>
</dbReference>
<dbReference type="AlphaFoldDB" id="H1CY06"/>
<name>H1CY06_9FIRM</name>
<proteinExistence type="predicted"/>
<accession>H1CY06</accession>
<dbReference type="Proteomes" id="UP000003277">
    <property type="component" value="Unassembled WGS sequence"/>
</dbReference>
<dbReference type="HOGENOM" id="CLU_1479818_0_0_9"/>
<comment type="caution">
    <text evidence="1">The sequence shown here is derived from an EMBL/GenBank/DDBJ whole genome shotgun (WGS) entry which is preliminary data.</text>
</comment>
<dbReference type="InterPro" id="IPR013325">
    <property type="entry name" value="RNA_pol_sigma_r2"/>
</dbReference>
<dbReference type="InterPro" id="IPR036388">
    <property type="entry name" value="WH-like_DNA-bd_sf"/>
</dbReference>